<dbReference type="InterPro" id="IPR049445">
    <property type="entry name" value="TetR_SbtR-like_C"/>
</dbReference>
<dbReference type="PANTHER" id="PTHR30055">
    <property type="entry name" value="HTH-TYPE TRANSCRIPTIONAL REGULATOR RUTR"/>
    <property type="match status" value="1"/>
</dbReference>
<dbReference type="SUPFAM" id="SSF46689">
    <property type="entry name" value="Homeodomain-like"/>
    <property type="match status" value="1"/>
</dbReference>
<dbReference type="Proteomes" id="UP000247569">
    <property type="component" value="Unassembled WGS sequence"/>
</dbReference>
<keyword evidence="7" id="KW-1185">Reference proteome</keyword>
<dbReference type="AlphaFoldDB" id="A0A318JYK6"/>
<keyword evidence="1" id="KW-0805">Transcription regulation</keyword>
<dbReference type="PANTHER" id="PTHR30055:SF234">
    <property type="entry name" value="HTH-TYPE TRANSCRIPTIONAL REGULATOR BETI"/>
    <property type="match status" value="1"/>
</dbReference>
<gene>
    <name evidence="6" type="ORF">DFR70_106123</name>
</gene>
<evidence type="ECO:0000259" key="5">
    <source>
        <dbReference type="PROSITE" id="PS50977"/>
    </source>
</evidence>
<evidence type="ECO:0000256" key="1">
    <source>
        <dbReference type="ARBA" id="ARBA00023015"/>
    </source>
</evidence>
<dbReference type="GO" id="GO:0003700">
    <property type="term" value="F:DNA-binding transcription factor activity"/>
    <property type="evidence" value="ECO:0007669"/>
    <property type="project" value="TreeGrafter"/>
</dbReference>
<dbReference type="Pfam" id="PF21597">
    <property type="entry name" value="TetR_C_43"/>
    <property type="match status" value="1"/>
</dbReference>
<dbReference type="Pfam" id="PF00440">
    <property type="entry name" value="TetR_N"/>
    <property type="match status" value="1"/>
</dbReference>
<accession>A0A318JYK6</accession>
<feature type="domain" description="HTH tetR-type" evidence="5">
    <location>
        <begin position="12"/>
        <end position="71"/>
    </location>
</feature>
<evidence type="ECO:0000313" key="7">
    <source>
        <dbReference type="Proteomes" id="UP000247569"/>
    </source>
</evidence>
<keyword evidence="3" id="KW-0804">Transcription</keyword>
<dbReference type="Gene3D" id="1.10.357.10">
    <property type="entry name" value="Tetracycline Repressor, domain 2"/>
    <property type="match status" value="1"/>
</dbReference>
<feature type="DNA-binding region" description="H-T-H motif" evidence="4">
    <location>
        <begin position="34"/>
        <end position="53"/>
    </location>
</feature>
<dbReference type="InterPro" id="IPR036271">
    <property type="entry name" value="Tet_transcr_reg_TetR-rel_C_sf"/>
</dbReference>
<evidence type="ECO:0000256" key="4">
    <source>
        <dbReference type="PROSITE-ProRule" id="PRU00335"/>
    </source>
</evidence>
<evidence type="ECO:0000256" key="2">
    <source>
        <dbReference type="ARBA" id="ARBA00023125"/>
    </source>
</evidence>
<dbReference type="InterPro" id="IPR009057">
    <property type="entry name" value="Homeodomain-like_sf"/>
</dbReference>
<dbReference type="InterPro" id="IPR001647">
    <property type="entry name" value="HTH_TetR"/>
</dbReference>
<evidence type="ECO:0000313" key="6">
    <source>
        <dbReference type="EMBL" id="PXX63069.1"/>
    </source>
</evidence>
<name>A0A318JYK6_9NOCA</name>
<dbReference type="GO" id="GO:0000976">
    <property type="term" value="F:transcription cis-regulatory region binding"/>
    <property type="evidence" value="ECO:0007669"/>
    <property type="project" value="TreeGrafter"/>
</dbReference>
<keyword evidence="2 4" id="KW-0238">DNA-binding</keyword>
<dbReference type="InterPro" id="IPR050109">
    <property type="entry name" value="HTH-type_TetR-like_transc_reg"/>
</dbReference>
<proteinExistence type="predicted"/>
<dbReference type="PRINTS" id="PR00455">
    <property type="entry name" value="HTHTETR"/>
</dbReference>
<organism evidence="6 7">
    <name type="scientific">Nocardia tenerifensis</name>
    <dbReference type="NCBI Taxonomy" id="228006"/>
    <lineage>
        <taxon>Bacteria</taxon>
        <taxon>Bacillati</taxon>
        <taxon>Actinomycetota</taxon>
        <taxon>Actinomycetes</taxon>
        <taxon>Mycobacteriales</taxon>
        <taxon>Nocardiaceae</taxon>
        <taxon>Nocardia</taxon>
    </lineage>
</organism>
<sequence length="214" mass="23624">MPVDKPLRSDARRNRDALVTAAREVFEERGLDAPLKEIAARARVAIGTLYNRFPTRDDLIAAAVEDRIEAGGRIAEEALAIDDPWDSFVYLVEKVCELQASDRLLGELAVRAAPSEAIAAAQEHGHGVMRRIITRAQESGALRSDWVLEDIAFITWSHTRILEATAAIAPDAWRRHLALTLDGLRASAAHPLPVPPITEDQLMRSLRGRPESND</sequence>
<reference evidence="6 7" key="1">
    <citation type="submission" date="2018-05" db="EMBL/GenBank/DDBJ databases">
        <title>Genomic Encyclopedia of Type Strains, Phase IV (KMG-IV): sequencing the most valuable type-strain genomes for metagenomic binning, comparative biology and taxonomic classification.</title>
        <authorList>
            <person name="Goeker M."/>
        </authorList>
    </citation>
    <scope>NUCLEOTIDE SEQUENCE [LARGE SCALE GENOMIC DNA]</scope>
    <source>
        <strain evidence="6 7">DSM 44704</strain>
    </source>
</reference>
<dbReference type="RefSeq" id="WP_040729400.1">
    <property type="nucleotide sequence ID" value="NZ_QJKF01000006.1"/>
</dbReference>
<evidence type="ECO:0000256" key="3">
    <source>
        <dbReference type="ARBA" id="ARBA00023163"/>
    </source>
</evidence>
<comment type="caution">
    <text evidence="6">The sequence shown here is derived from an EMBL/GenBank/DDBJ whole genome shotgun (WGS) entry which is preliminary data.</text>
</comment>
<protein>
    <submittedName>
        <fullName evidence="6">TetR family transcriptional regulator</fullName>
    </submittedName>
</protein>
<dbReference type="EMBL" id="QJKF01000006">
    <property type="protein sequence ID" value="PXX63069.1"/>
    <property type="molecule type" value="Genomic_DNA"/>
</dbReference>
<dbReference type="PROSITE" id="PS50977">
    <property type="entry name" value="HTH_TETR_2"/>
    <property type="match status" value="1"/>
</dbReference>
<dbReference type="SUPFAM" id="SSF48498">
    <property type="entry name" value="Tetracyclin repressor-like, C-terminal domain"/>
    <property type="match status" value="1"/>
</dbReference>
<dbReference type="OrthoDB" id="9795011at2"/>